<feature type="domain" description="RecA-like N-terminal" evidence="1">
    <location>
        <begin position="7"/>
        <end position="30"/>
    </location>
</feature>
<evidence type="ECO:0000313" key="3">
    <source>
        <dbReference type="Proteomes" id="UP000680045"/>
    </source>
</evidence>
<gene>
    <name evidence="2" type="ORF">KEH51_20075</name>
</gene>
<dbReference type="AlphaFoldDB" id="A0A941FSX3"/>
<evidence type="ECO:0000313" key="2">
    <source>
        <dbReference type="EMBL" id="MBR8645552.1"/>
    </source>
</evidence>
<accession>A0A941FSX3</accession>
<protein>
    <recommendedName>
        <fullName evidence="1">RecA-like N-terminal domain-containing protein</fullName>
    </recommendedName>
</protein>
<proteinExistence type="predicted"/>
<comment type="caution">
    <text evidence="2">The sequence shown here is derived from an EMBL/GenBank/DDBJ whole genome shotgun (WGS) entry which is preliminary data.</text>
</comment>
<evidence type="ECO:0000259" key="1">
    <source>
        <dbReference type="Pfam" id="PF00154"/>
    </source>
</evidence>
<organism evidence="2 3">
    <name type="scientific">Peribacillus frigoritolerans</name>
    <dbReference type="NCBI Taxonomy" id="450367"/>
    <lineage>
        <taxon>Bacteria</taxon>
        <taxon>Bacillati</taxon>
        <taxon>Bacillota</taxon>
        <taxon>Bacilli</taxon>
        <taxon>Bacillales</taxon>
        <taxon>Bacillaceae</taxon>
        <taxon>Peribacillus</taxon>
    </lineage>
</organism>
<dbReference type="Pfam" id="PF00154">
    <property type="entry name" value="RecA_N"/>
    <property type="match status" value="1"/>
</dbReference>
<sequence>MSDRQAALDMALKQIEKQFGKGSIMKLGNRLIVGFQRSQAVL</sequence>
<dbReference type="Proteomes" id="UP000680045">
    <property type="component" value="Unassembled WGS sequence"/>
</dbReference>
<name>A0A941FSX3_9BACI</name>
<dbReference type="InterPro" id="IPR049428">
    <property type="entry name" value="RecA-like_N"/>
</dbReference>
<dbReference type="EMBL" id="JAGTPW010000040">
    <property type="protein sequence ID" value="MBR8645552.1"/>
    <property type="molecule type" value="Genomic_DNA"/>
</dbReference>
<reference evidence="2" key="1">
    <citation type="submission" date="2021-04" db="EMBL/GenBank/DDBJ databases">
        <title>Whole genome sequencing of Enterococci isolates from hospitalized patients.</title>
        <authorList>
            <person name="Ogoti B.M."/>
            <person name="Onyambu F.G."/>
        </authorList>
    </citation>
    <scope>NUCLEOTIDE SEQUENCE</scope>
    <source>
        <strain evidence="2">242</strain>
    </source>
</reference>